<dbReference type="CDD" id="cd05931">
    <property type="entry name" value="FAAL"/>
    <property type="match status" value="1"/>
</dbReference>
<evidence type="ECO:0000256" key="6">
    <source>
        <dbReference type="ARBA" id="ARBA00023098"/>
    </source>
</evidence>
<dbReference type="GO" id="GO:0006631">
    <property type="term" value="P:fatty acid metabolic process"/>
    <property type="evidence" value="ECO:0007669"/>
    <property type="project" value="UniProtKB-KW"/>
</dbReference>
<comment type="similarity">
    <text evidence="1">Belongs to the ATP-dependent AMP-binding enzyme family.</text>
</comment>
<dbReference type="Gene3D" id="1.10.1200.10">
    <property type="entry name" value="ACP-like"/>
    <property type="match status" value="2"/>
</dbReference>
<dbReference type="Gene3D" id="3.50.50.60">
    <property type="entry name" value="FAD/NAD(P)-binding domain"/>
    <property type="match status" value="1"/>
</dbReference>
<evidence type="ECO:0000313" key="8">
    <source>
        <dbReference type="EMBL" id="RHZ74080.1"/>
    </source>
</evidence>
<keyword evidence="6" id="KW-0443">Lipid metabolism</keyword>
<gene>
    <name evidence="8" type="ORF">Glove_227g107</name>
</gene>
<evidence type="ECO:0000256" key="2">
    <source>
        <dbReference type="ARBA" id="ARBA00022450"/>
    </source>
</evidence>
<proteinExistence type="inferred from homology"/>
<dbReference type="SUPFAM" id="SSF53474">
    <property type="entry name" value="alpha/beta-Hydrolases"/>
    <property type="match status" value="1"/>
</dbReference>
<comment type="caution">
    <text evidence="8">The sequence shown here is derived from an EMBL/GenBank/DDBJ whole genome shotgun (WGS) entry which is preliminary data.</text>
</comment>
<dbReference type="GO" id="GO:0031177">
    <property type="term" value="F:phosphopantetheine binding"/>
    <property type="evidence" value="ECO:0007669"/>
    <property type="project" value="InterPro"/>
</dbReference>
<evidence type="ECO:0000256" key="3">
    <source>
        <dbReference type="ARBA" id="ARBA00022553"/>
    </source>
</evidence>
<sequence length="1640" mass="184642">MSFTKVTSNQTPISRDSRIGIIGAGPAGISVAHYLRKEGYSNITLIESNSHIAGKSSTFIHQNKKYDVGALMIGNNYTNIKSLADELNCPLDKFTGRALDFDSNKFTTDDVSQIGIITKSFLNNMSCYLEEKKSFENVTLPGHGNLSENMLYAPISQYLKDKKMEYLKDVWSLAYTSAGYGYIQDDIPAAYFLKFMLNSENTISYFKDGFENFWSKMSENLNVLLNSKVTSIDRSLKRQNLGPNLVSVKNSVTNFEQTLAFDQIIIATNPRQTAQFLNNDITPLESSLFSEIITFDFYTIIATVEGLSTKVGMTTIPKHCSDKKYVGHTTAFYCAHEGVPTYLFYMYGNKEINQERVTELFKEDLKHMGGDLKEIHYNQRWDFFPHVSSLSMARGFYSRTENMQGQNGTFYVGGWLDFELTENCVAYSKDLVRRFFNLSGASQQEEIQHLPIRAKYDFIPPSTTNWGSVLRSAAKQFPQKTAFTWVDVNLKEEFKMNYADLYRQARSVAQYLRTSNHKIGDPVLLCYAPGLKFLPILFGCMLAGVIAVPIAPPNLATAEKDIAKFKYLSNITGATLVFSDKNYMLFTKLYAAKSFIGLGAKIDWPEGLTWVEYENVVNSRDLFDENLIDEVNCENVAVLQFSSGSTGDPKGVMLSHKNLLHNVDLMQKEIGLNHDSVIAFWVPQFHDLGLIGGFLNTVRGACSSCVMSPLTFLQKPESWLQMITKYKATYTAAPNFAYELAARKCPSEVIPSLDLSSLQGAFNGAEPVRWSTLKSFENKFHSAGFKLEMFKCLYGLAEHCTYTLGFRNLNEIPTVINVDPVILRKGHVRIRQESENSNASYIVSTGVPELSMEIEVRIVDRETRQLCSPNVVGEIWVSSPSVGQGYYGKEQDSEETFRAKLSLNDHGNWINDHGSFLKTGDLGFLHNGELYVTGREKDVIIINGKNHYPQDIELSVQECHNEIRPGCVAALHHQDHETGTDTLIILAEIRNEKTIKSETLSEIIDEITRVVPAKHSLPVQRIVILRQRCIPKTTSGKLQRSKSKEMLLTGALDKKIIVSVGELTEDPAFADSSEQEAQNVMNISEIELKISEYVRQVSKLAAKLPIDEVDHKANLITVYGFDSLGAVQLVACLKDEFGVELAPAIMLELYTISDLAQHIHNQLKSNVLSEQPEEEIEVMPIKEIQETISKHVHSISKLASKLELNALDLDANLISDYGFDSLAAVQLTASMTTSFEMEIAPTLLYEVHTIGTLANYVHKKLLEDKKAKIVTNQSKETKSSNEEKFNETPALIPLAPRSIINKANSALYCIHPLLGNVASYFHIARHLGLTRPVYGIQAPSDVESDISTIAQRYIKLLQDNKEVGPYYLCGYSYGGLIAWEMARQLESSGAKVGGLYLIDAPSPLKVKVRPTINAQDRPHKIWESDINQLLTDVDSQWMHRQQSRDPIKLESFKRQIGILTASMYNYTYDITRPEAVQSFPIHYWRAKDYNKKTSKLLLDHPSFNDPNFGWEKYQGEINFHRPVPGNHYTILREETSGRLAYEIARYIPDRKNLRKPSIDLKPLILEKVANSTSSSRANSNPSSASLRTSSAYPLFRSTKKSSKRSHQLAIMQSVMEAKVPLPVMMVAMMLVIWGYTHLLI</sequence>
<dbReference type="SUPFAM" id="SSF47336">
    <property type="entry name" value="ACP-like"/>
    <property type="match status" value="2"/>
</dbReference>
<dbReference type="Pfam" id="PF23024">
    <property type="entry name" value="AMP-dom_DIP2-like"/>
    <property type="match status" value="1"/>
</dbReference>
<dbReference type="SMART" id="SM00823">
    <property type="entry name" value="PKS_PP"/>
    <property type="match status" value="2"/>
</dbReference>
<organism evidence="8 9">
    <name type="scientific">Diversispora epigaea</name>
    <dbReference type="NCBI Taxonomy" id="1348612"/>
    <lineage>
        <taxon>Eukaryota</taxon>
        <taxon>Fungi</taxon>
        <taxon>Fungi incertae sedis</taxon>
        <taxon>Mucoromycota</taxon>
        <taxon>Glomeromycotina</taxon>
        <taxon>Glomeromycetes</taxon>
        <taxon>Diversisporales</taxon>
        <taxon>Diversisporaceae</taxon>
        <taxon>Diversispora</taxon>
    </lineage>
</organism>
<evidence type="ECO:0000256" key="1">
    <source>
        <dbReference type="ARBA" id="ARBA00006432"/>
    </source>
</evidence>
<feature type="domain" description="Carrier" evidence="7">
    <location>
        <begin position="1081"/>
        <end position="1163"/>
    </location>
</feature>
<accession>A0A397IMW9</accession>
<dbReference type="InterPro" id="IPR006162">
    <property type="entry name" value="Ppantetheine_attach_site"/>
</dbReference>
<dbReference type="Proteomes" id="UP000266861">
    <property type="component" value="Unassembled WGS sequence"/>
</dbReference>
<dbReference type="Pfam" id="PF01593">
    <property type="entry name" value="Amino_oxidase"/>
    <property type="match status" value="1"/>
</dbReference>
<dbReference type="InterPro" id="IPR025110">
    <property type="entry name" value="AMP-bd_C"/>
</dbReference>
<dbReference type="Gene3D" id="1.10.405.20">
    <property type="match status" value="1"/>
</dbReference>
<dbReference type="PROSITE" id="PS50075">
    <property type="entry name" value="CARRIER"/>
    <property type="match status" value="2"/>
</dbReference>
<keyword evidence="2" id="KW-0596">Phosphopantetheine</keyword>
<dbReference type="Gene3D" id="3.40.50.12780">
    <property type="entry name" value="N-terminal domain of ligase-like"/>
    <property type="match status" value="1"/>
</dbReference>
<dbReference type="STRING" id="1348612.A0A397IMW9"/>
<dbReference type="Gene3D" id="3.30.70.1990">
    <property type="match status" value="1"/>
</dbReference>
<dbReference type="FunFam" id="3.40.50.12780:FF:000013">
    <property type="entry name" value="Long-chain-fatty-acid--AMP ligase FadD32"/>
    <property type="match status" value="1"/>
</dbReference>
<dbReference type="Gene3D" id="3.30.300.30">
    <property type="match status" value="1"/>
</dbReference>
<dbReference type="InterPro" id="IPR036188">
    <property type="entry name" value="FAD/NAD-bd_sf"/>
</dbReference>
<dbReference type="GO" id="GO:0016491">
    <property type="term" value="F:oxidoreductase activity"/>
    <property type="evidence" value="ECO:0007669"/>
    <property type="project" value="InterPro"/>
</dbReference>
<keyword evidence="4" id="KW-0436">Ligase</keyword>
<evidence type="ECO:0000256" key="4">
    <source>
        <dbReference type="ARBA" id="ARBA00022598"/>
    </source>
</evidence>
<dbReference type="InterPro" id="IPR045851">
    <property type="entry name" value="AMP-bd_C_sf"/>
</dbReference>
<keyword evidence="3" id="KW-0597">Phosphoprotein</keyword>
<evidence type="ECO:0000256" key="5">
    <source>
        <dbReference type="ARBA" id="ARBA00022832"/>
    </source>
</evidence>
<dbReference type="InterPro" id="IPR029058">
    <property type="entry name" value="AB_hydrolase_fold"/>
</dbReference>
<dbReference type="SUPFAM" id="SSF56801">
    <property type="entry name" value="Acetyl-CoA synthetase-like"/>
    <property type="match status" value="1"/>
</dbReference>
<dbReference type="InterPro" id="IPR020806">
    <property type="entry name" value="PKS_PP-bd"/>
</dbReference>
<dbReference type="InterPro" id="IPR000873">
    <property type="entry name" value="AMP-dep_synth/lig_dom"/>
</dbReference>
<dbReference type="InterPro" id="IPR040097">
    <property type="entry name" value="FAAL/FAAC"/>
</dbReference>
<dbReference type="InterPro" id="IPR020845">
    <property type="entry name" value="AMP-binding_CS"/>
</dbReference>
<reference evidence="8 9" key="1">
    <citation type="submission" date="2018-08" db="EMBL/GenBank/DDBJ databases">
        <title>Genome and evolution of the arbuscular mycorrhizal fungus Diversispora epigaea (formerly Glomus versiforme) and its bacterial endosymbionts.</title>
        <authorList>
            <person name="Sun X."/>
            <person name="Fei Z."/>
            <person name="Harrison M."/>
        </authorList>
    </citation>
    <scope>NUCLEOTIDE SEQUENCE [LARGE SCALE GENOMIC DNA]</scope>
    <source>
        <strain evidence="8 9">IT104</strain>
    </source>
</reference>
<dbReference type="PANTHER" id="PTHR22754:SF32">
    <property type="entry name" value="DISCO-INTERACTING PROTEIN 2"/>
    <property type="match status" value="1"/>
</dbReference>
<dbReference type="InterPro" id="IPR042099">
    <property type="entry name" value="ANL_N_sf"/>
</dbReference>
<keyword evidence="5" id="KW-0276">Fatty acid metabolism</keyword>
<dbReference type="EMBL" id="PQFF01000210">
    <property type="protein sequence ID" value="RHZ74080.1"/>
    <property type="molecule type" value="Genomic_DNA"/>
</dbReference>
<evidence type="ECO:0000259" key="7">
    <source>
        <dbReference type="PROSITE" id="PS50075"/>
    </source>
</evidence>
<dbReference type="PROSITE" id="PS00455">
    <property type="entry name" value="AMP_BINDING"/>
    <property type="match status" value="1"/>
</dbReference>
<name>A0A397IMW9_9GLOM</name>
<dbReference type="PROSITE" id="PS00012">
    <property type="entry name" value="PHOSPHOPANTETHEINE"/>
    <property type="match status" value="1"/>
</dbReference>
<protein>
    <recommendedName>
        <fullName evidence="7">Carrier domain-containing protein</fullName>
    </recommendedName>
</protein>
<dbReference type="PANTHER" id="PTHR22754">
    <property type="entry name" value="DISCO-INTERACTING PROTEIN 2 DIP2 -RELATED"/>
    <property type="match status" value="1"/>
</dbReference>
<feature type="domain" description="Carrier" evidence="7">
    <location>
        <begin position="1179"/>
        <end position="1261"/>
    </location>
</feature>
<dbReference type="Gene3D" id="3.40.50.1820">
    <property type="entry name" value="alpha/beta hydrolase"/>
    <property type="match status" value="1"/>
</dbReference>
<dbReference type="Pfam" id="PF00975">
    <property type="entry name" value="Thioesterase"/>
    <property type="match status" value="1"/>
</dbReference>
<dbReference type="GO" id="GO:0016874">
    <property type="term" value="F:ligase activity"/>
    <property type="evidence" value="ECO:0007669"/>
    <property type="project" value="UniProtKB-KW"/>
</dbReference>
<dbReference type="InterPro" id="IPR009081">
    <property type="entry name" value="PP-bd_ACP"/>
</dbReference>
<dbReference type="Pfam" id="PF00550">
    <property type="entry name" value="PP-binding"/>
    <property type="match status" value="2"/>
</dbReference>
<dbReference type="InterPro" id="IPR036736">
    <property type="entry name" value="ACP-like_sf"/>
</dbReference>
<dbReference type="OrthoDB" id="69964at2759"/>
<dbReference type="Pfam" id="PF00501">
    <property type="entry name" value="AMP-binding"/>
    <property type="match status" value="1"/>
</dbReference>
<dbReference type="SUPFAM" id="SSF51905">
    <property type="entry name" value="FAD/NAD(P)-binding domain"/>
    <property type="match status" value="1"/>
</dbReference>
<dbReference type="InterPro" id="IPR002937">
    <property type="entry name" value="Amino_oxidase"/>
</dbReference>
<keyword evidence="9" id="KW-1185">Reference proteome</keyword>
<dbReference type="GO" id="GO:0008610">
    <property type="term" value="P:lipid biosynthetic process"/>
    <property type="evidence" value="ECO:0007669"/>
    <property type="project" value="InterPro"/>
</dbReference>
<dbReference type="InterPro" id="IPR001031">
    <property type="entry name" value="Thioesterase"/>
</dbReference>
<evidence type="ECO:0000313" key="9">
    <source>
        <dbReference type="Proteomes" id="UP000266861"/>
    </source>
</evidence>